<reference evidence="3" key="1">
    <citation type="submission" date="2018-04" db="EMBL/GenBank/DDBJ databases">
        <authorList>
            <person name="Cornet L."/>
        </authorList>
    </citation>
    <scope>NUCLEOTIDE SEQUENCE [LARGE SCALE GENOMIC DNA]</scope>
</reference>
<dbReference type="PANTHER" id="PTHR34504:SF2">
    <property type="entry name" value="UPF0150 PROTEIN SSL0259"/>
    <property type="match status" value="1"/>
</dbReference>
<dbReference type="SUPFAM" id="SSF143100">
    <property type="entry name" value="TTHA1013/TTHA0281-like"/>
    <property type="match status" value="1"/>
</dbReference>
<comment type="caution">
    <text evidence="2">The sequence shown here is derived from an EMBL/GenBank/DDBJ whole genome shotgun (WGS) entry which is preliminary data.</text>
</comment>
<feature type="domain" description="HicB-like antitoxin of toxin-antitoxin system" evidence="1">
    <location>
        <begin position="5"/>
        <end position="64"/>
    </location>
</feature>
<organism evidence="2 3">
    <name type="scientific">Phormidesmis priestleyi</name>
    <dbReference type="NCBI Taxonomy" id="268141"/>
    <lineage>
        <taxon>Bacteria</taxon>
        <taxon>Bacillati</taxon>
        <taxon>Cyanobacteriota</taxon>
        <taxon>Cyanophyceae</taxon>
        <taxon>Leptolyngbyales</taxon>
        <taxon>Leptolyngbyaceae</taxon>
        <taxon>Phormidesmis</taxon>
    </lineage>
</organism>
<dbReference type="Pfam" id="PF15919">
    <property type="entry name" value="HicB_lk_antitox"/>
    <property type="match status" value="1"/>
</dbReference>
<reference evidence="2 3" key="2">
    <citation type="submission" date="2018-06" db="EMBL/GenBank/DDBJ databases">
        <title>Metagenomic assembly of (sub)arctic Cyanobacteria and their associated microbiome from non-axenic cultures.</title>
        <authorList>
            <person name="Baurain D."/>
        </authorList>
    </citation>
    <scope>NUCLEOTIDE SEQUENCE [LARGE SCALE GENOMIC DNA]</scope>
    <source>
        <strain evidence="2">ULC027bin1</strain>
    </source>
</reference>
<dbReference type="PANTHER" id="PTHR34504">
    <property type="entry name" value="ANTITOXIN HICB"/>
    <property type="match status" value="1"/>
</dbReference>
<evidence type="ECO:0000259" key="1">
    <source>
        <dbReference type="Pfam" id="PF15919"/>
    </source>
</evidence>
<proteinExistence type="predicted"/>
<sequence>MRYLTIIEKTGTGYSAYSPDLPGCASTGVTYEEVEKNMREAIEFHLDGLKLEGYEIPQPSTSSTYIEVAA</sequence>
<dbReference type="AlphaFoldDB" id="A0A2W4XQF2"/>
<evidence type="ECO:0000313" key="3">
    <source>
        <dbReference type="Proteomes" id="UP000249794"/>
    </source>
</evidence>
<dbReference type="EMBL" id="QBMP01000066">
    <property type="protein sequence ID" value="PZO56609.1"/>
    <property type="molecule type" value="Genomic_DNA"/>
</dbReference>
<dbReference type="InterPro" id="IPR035069">
    <property type="entry name" value="TTHA1013/TTHA0281-like"/>
</dbReference>
<name>A0A2W4XQF2_9CYAN</name>
<dbReference type="Proteomes" id="UP000249794">
    <property type="component" value="Unassembled WGS sequence"/>
</dbReference>
<dbReference type="InterPro" id="IPR031807">
    <property type="entry name" value="HicB-like"/>
</dbReference>
<gene>
    <name evidence="2" type="ORF">DCF15_08305</name>
</gene>
<dbReference type="InterPro" id="IPR051404">
    <property type="entry name" value="TA_system_antitoxin"/>
</dbReference>
<evidence type="ECO:0000313" key="2">
    <source>
        <dbReference type="EMBL" id="PZO56609.1"/>
    </source>
</evidence>
<dbReference type="Gene3D" id="3.30.160.250">
    <property type="match status" value="1"/>
</dbReference>
<protein>
    <recommendedName>
        <fullName evidence="1">HicB-like antitoxin of toxin-antitoxin system domain-containing protein</fullName>
    </recommendedName>
</protein>
<accession>A0A2W4XQF2</accession>